<dbReference type="OrthoDB" id="344594at2"/>
<reference evidence="1" key="1">
    <citation type="journal article" date="2019" name="PLoS Negl. Trop. Dis.">
        <title>Revisiting the worldwide diversity of Leptospira species in the environment.</title>
        <authorList>
            <person name="Vincent A.T."/>
            <person name="Schiettekatte O."/>
            <person name="Bourhy P."/>
            <person name="Veyrier F.J."/>
            <person name="Picardeau M."/>
        </authorList>
    </citation>
    <scope>NUCLEOTIDE SEQUENCE [LARGE SCALE GENOMIC DNA]</scope>
    <source>
        <strain evidence="1">201400974</strain>
    </source>
</reference>
<dbReference type="PANTHER" id="PTHR39473:SF1">
    <property type="entry name" value="DINB-LIKE DOMAIN-CONTAINING PROTEIN"/>
    <property type="match status" value="1"/>
</dbReference>
<evidence type="ECO:0008006" key="3">
    <source>
        <dbReference type="Google" id="ProtNLM"/>
    </source>
</evidence>
<organism evidence="1 2">
    <name type="scientific">Leptospira ilyithenensis</name>
    <dbReference type="NCBI Taxonomy" id="2484901"/>
    <lineage>
        <taxon>Bacteria</taxon>
        <taxon>Pseudomonadati</taxon>
        <taxon>Spirochaetota</taxon>
        <taxon>Spirochaetia</taxon>
        <taxon>Leptospirales</taxon>
        <taxon>Leptospiraceae</taxon>
        <taxon>Leptospira</taxon>
    </lineage>
</organism>
<dbReference type="PANTHER" id="PTHR39473">
    <property type="match status" value="1"/>
</dbReference>
<name>A0A4R9LRG0_9LEPT</name>
<gene>
    <name evidence="1" type="ORF">EHS11_11510</name>
</gene>
<proteinExistence type="predicted"/>
<dbReference type="AlphaFoldDB" id="A0A4R9LRG0"/>
<protein>
    <recommendedName>
        <fullName evidence="3">DinB family protein</fullName>
    </recommendedName>
</protein>
<accession>A0A4R9LRG0</accession>
<dbReference type="EMBL" id="RQHV01000050">
    <property type="protein sequence ID" value="TGN09707.1"/>
    <property type="molecule type" value="Genomic_DNA"/>
</dbReference>
<evidence type="ECO:0000313" key="2">
    <source>
        <dbReference type="Proteomes" id="UP000298264"/>
    </source>
</evidence>
<sequence>MKINHQIISQLRVLGTILGELKEEEFVEKDSLLCGSSIGQHVRHTLEFIECLINSKEGEILSYDDRKRNLTLESSLSFARETLEKTELDLSDYIPSGKIRIKHILNETESFITETNGERELLFVLDHMIHHMALIRIAMENKFQWIFLPADFGYTPSTLIARSVPR</sequence>
<comment type="caution">
    <text evidence="1">The sequence shown here is derived from an EMBL/GenBank/DDBJ whole genome shotgun (WGS) entry which is preliminary data.</text>
</comment>
<dbReference type="Proteomes" id="UP000298264">
    <property type="component" value="Unassembled WGS sequence"/>
</dbReference>
<keyword evidence="2" id="KW-1185">Reference proteome</keyword>
<evidence type="ECO:0000313" key="1">
    <source>
        <dbReference type="EMBL" id="TGN09707.1"/>
    </source>
</evidence>
<dbReference type="RefSeq" id="WP_135764558.1">
    <property type="nucleotide sequence ID" value="NZ_RQHV01000050.1"/>
</dbReference>